<comment type="subcellular location">
    <subcellularLocation>
        <location evidence="6">Cytoplasm</location>
    </subcellularLocation>
</comment>
<evidence type="ECO:0000256" key="2">
    <source>
        <dbReference type="ARBA" id="ARBA00022694"/>
    </source>
</evidence>
<keyword evidence="3 6" id="KW-0547">Nucleotide-binding</keyword>
<reference evidence="8 9" key="1">
    <citation type="submission" date="2020-08" db="EMBL/GenBank/DDBJ databases">
        <title>Genomic Encyclopedia of Type Strains, Phase IV (KMG-IV): sequencing the most valuable type-strain genomes for metagenomic binning, comparative biology and taxonomic classification.</title>
        <authorList>
            <person name="Goeker M."/>
        </authorList>
    </citation>
    <scope>NUCLEOTIDE SEQUENCE [LARGE SCALE GENOMIC DNA]</scope>
    <source>
        <strain evidence="8 9">DSM 26189</strain>
    </source>
</reference>
<dbReference type="GO" id="GO:0032267">
    <property type="term" value="F:tRNA(Ile)-lysidine synthase activity"/>
    <property type="evidence" value="ECO:0007669"/>
    <property type="project" value="UniProtKB-EC"/>
</dbReference>
<dbReference type="InterPro" id="IPR012094">
    <property type="entry name" value="tRNA_Ile_lys_synt"/>
</dbReference>
<keyword evidence="6" id="KW-0963">Cytoplasm</keyword>
<dbReference type="NCBIfam" id="TIGR02432">
    <property type="entry name" value="lysidine_TilS_N"/>
    <property type="match status" value="1"/>
</dbReference>
<dbReference type="HAMAP" id="MF_01161">
    <property type="entry name" value="tRNA_Ile_lys_synt"/>
    <property type="match status" value="1"/>
</dbReference>
<dbReference type="Gene3D" id="3.40.50.620">
    <property type="entry name" value="HUPs"/>
    <property type="match status" value="1"/>
</dbReference>
<protein>
    <recommendedName>
        <fullName evidence="6">tRNA(Ile)-lysidine synthase</fullName>
        <ecNumber evidence="6">6.3.4.19</ecNumber>
    </recommendedName>
    <alternativeName>
        <fullName evidence="6">tRNA(Ile)-2-lysyl-cytidine synthase</fullName>
    </alternativeName>
    <alternativeName>
        <fullName evidence="6">tRNA(Ile)-lysidine synthetase</fullName>
    </alternativeName>
</protein>
<dbReference type="InterPro" id="IPR011063">
    <property type="entry name" value="TilS/TtcA_N"/>
</dbReference>
<gene>
    <name evidence="6" type="primary">tilS</name>
    <name evidence="8" type="ORF">GGR43_003360</name>
</gene>
<dbReference type="AlphaFoldDB" id="A0A7W6FR53"/>
<dbReference type="PANTHER" id="PTHR43033">
    <property type="entry name" value="TRNA(ILE)-LYSIDINE SYNTHASE-RELATED"/>
    <property type="match status" value="1"/>
</dbReference>
<dbReference type="SUPFAM" id="SSF52402">
    <property type="entry name" value="Adenine nucleotide alpha hydrolases-like"/>
    <property type="match status" value="1"/>
</dbReference>
<evidence type="ECO:0000256" key="5">
    <source>
        <dbReference type="ARBA" id="ARBA00048539"/>
    </source>
</evidence>
<dbReference type="EMBL" id="JACIDT010000013">
    <property type="protein sequence ID" value="MBB3927628.1"/>
    <property type="molecule type" value="Genomic_DNA"/>
</dbReference>
<dbReference type="InterPro" id="IPR014729">
    <property type="entry name" value="Rossmann-like_a/b/a_fold"/>
</dbReference>
<keyword evidence="4 6" id="KW-0067">ATP-binding</keyword>
<accession>A0A7W6FR53</accession>
<dbReference type="EC" id="6.3.4.19" evidence="6"/>
<proteinExistence type="inferred from homology"/>
<comment type="similarity">
    <text evidence="6">Belongs to the tRNA(Ile)-lysidine synthase family.</text>
</comment>
<evidence type="ECO:0000256" key="1">
    <source>
        <dbReference type="ARBA" id="ARBA00022598"/>
    </source>
</evidence>
<evidence type="ECO:0000313" key="8">
    <source>
        <dbReference type="EMBL" id="MBB3927628.1"/>
    </source>
</evidence>
<keyword evidence="2 6" id="KW-0819">tRNA processing</keyword>
<dbReference type="PANTHER" id="PTHR43033:SF1">
    <property type="entry name" value="TRNA(ILE)-LYSIDINE SYNTHASE-RELATED"/>
    <property type="match status" value="1"/>
</dbReference>
<feature type="binding site" evidence="6">
    <location>
        <begin position="36"/>
        <end position="41"/>
    </location>
    <ligand>
        <name>ATP</name>
        <dbReference type="ChEBI" id="CHEBI:30616"/>
    </ligand>
</feature>
<evidence type="ECO:0000256" key="6">
    <source>
        <dbReference type="HAMAP-Rule" id="MF_01161"/>
    </source>
</evidence>
<sequence length="326" mass="34974">MPNARPEPQLERFRDDLDALTEGQATKGAGLAVAVSGGPDSMALLWLATRAFPGQVKAATVDHGLRPGARAEAEMVAAWCRGQGIAHAILTPGRPIGGSVQAAARAARYALLHSWRGSEGLAWLLTAHHADDQRETVLMRLNRSSGVGGLAAIRARNGVVVRPLLGWRRAELAAIVEAQRLPHAQDPSNSDERFDRAALRKRLEAVDWIDPVAVSRSASACADADEALEWMAGQLADAHIRADGKGGFTLDRWDFPTEMQRRLVARMLAMAEADGAAPRGETLDRALVRLRAGEKASIGNWLLSGGASWSLRPAPPRRIRQASGKA</sequence>
<evidence type="ECO:0000256" key="3">
    <source>
        <dbReference type="ARBA" id="ARBA00022741"/>
    </source>
</evidence>
<dbReference type="Proteomes" id="UP000571950">
    <property type="component" value="Unassembled WGS sequence"/>
</dbReference>
<evidence type="ECO:0000259" key="7">
    <source>
        <dbReference type="Pfam" id="PF01171"/>
    </source>
</evidence>
<name>A0A7W6FR53_9SPHN</name>
<dbReference type="RefSeq" id="WP_188073095.1">
    <property type="nucleotide sequence ID" value="NZ_BSPS01000002.1"/>
</dbReference>
<feature type="domain" description="tRNA(Ile)-lysidine/2-thiocytidine synthase N-terminal" evidence="7">
    <location>
        <begin position="32"/>
        <end position="201"/>
    </location>
</feature>
<dbReference type="GO" id="GO:0005737">
    <property type="term" value="C:cytoplasm"/>
    <property type="evidence" value="ECO:0007669"/>
    <property type="project" value="UniProtKB-SubCell"/>
</dbReference>
<comment type="catalytic activity">
    <reaction evidence="5 6">
        <text>cytidine(34) in tRNA(Ile2) + L-lysine + ATP = lysidine(34) in tRNA(Ile2) + AMP + diphosphate + H(+)</text>
        <dbReference type="Rhea" id="RHEA:43744"/>
        <dbReference type="Rhea" id="RHEA-COMP:10625"/>
        <dbReference type="Rhea" id="RHEA-COMP:10670"/>
        <dbReference type="ChEBI" id="CHEBI:15378"/>
        <dbReference type="ChEBI" id="CHEBI:30616"/>
        <dbReference type="ChEBI" id="CHEBI:32551"/>
        <dbReference type="ChEBI" id="CHEBI:33019"/>
        <dbReference type="ChEBI" id="CHEBI:82748"/>
        <dbReference type="ChEBI" id="CHEBI:83665"/>
        <dbReference type="ChEBI" id="CHEBI:456215"/>
        <dbReference type="EC" id="6.3.4.19"/>
    </reaction>
</comment>
<comment type="caution">
    <text evidence="8">The sequence shown here is derived from an EMBL/GenBank/DDBJ whole genome shotgun (WGS) entry which is preliminary data.</text>
</comment>
<dbReference type="InterPro" id="IPR012795">
    <property type="entry name" value="tRNA_Ile_lys_synt_N"/>
</dbReference>
<dbReference type="GO" id="GO:0005524">
    <property type="term" value="F:ATP binding"/>
    <property type="evidence" value="ECO:0007669"/>
    <property type="project" value="UniProtKB-UniRule"/>
</dbReference>
<evidence type="ECO:0000256" key="4">
    <source>
        <dbReference type="ARBA" id="ARBA00022840"/>
    </source>
</evidence>
<evidence type="ECO:0000313" key="9">
    <source>
        <dbReference type="Proteomes" id="UP000571950"/>
    </source>
</evidence>
<comment type="domain">
    <text evidence="6">The N-terminal region contains the highly conserved SGGXDS motif, predicted to be a P-loop motif involved in ATP binding.</text>
</comment>
<dbReference type="GO" id="GO:0006400">
    <property type="term" value="P:tRNA modification"/>
    <property type="evidence" value="ECO:0007669"/>
    <property type="project" value="UniProtKB-UniRule"/>
</dbReference>
<comment type="function">
    <text evidence="6">Ligates lysine onto the cytidine present at position 34 of the AUA codon-specific tRNA(Ile) that contains the anticodon CAU, in an ATP-dependent manner. Cytidine is converted to lysidine, thus changing the amino acid specificity of the tRNA from methionine to isoleucine.</text>
</comment>
<dbReference type="Pfam" id="PF01171">
    <property type="entry name" value="ATP_bind_3"/>
    <property type="match status" value="1"/>
</dbReference>
<keyword evidence="9" id="KW-1185">Reference proteome</keyword>
<dbReference type="CDD" id="cd01992">
    <property type="entry name" value="TilS_N"/>
    <property type="match status" value="1"/>
</dbReference>
<organism evidence="8 9">
    <name type="scientific">Sphingobium jiangsuense</name>
    <dbReference type="NCBI Taxonomy" id="870476"/>
    <lineage>
        <taxon>Bacteria</taxon>
        <taxon>Pseudomonadati</taxon>
        <taxon>Pseudomonadota</taxon>
        <taxon>Alphaproteobacteria</taxon>
        <taxon>Sphingomonadales</taxon>
        <taxon>Sphingomonadaceae</taxon>
        <taxon>Sphingobium</taxon>
    </lineage>
</organism>
<keyword evidence="1 6" id="KW-0436">Ligase</keyword>